<dbReference type="SUPFAM" id="SSF52047">
    <property type="entry name" value="RNI-like"/>
    <property type="match status" value="1"/>
</dbReference>
<protein>
    <recommendedName>
        <fullName evidence="3">F-box domain-containing protein</fullName>
    </recommendedName>
</protein>
<gene>
    <name evidence="1" type="ORF">RCL2_000091500</name>
</gene>
<evidence type="ECO:0000313" key="1">
    <source>
        <dbReference type="EMBL" id="GES73373.1"/>
    </source>
</evidence>
<accession>A0A8H3KPC5</accession>
<organism evidence="1 2">
    <name type="scientific">Rhizophagus clarus</name>
    <dbReference type="NCBI Taxonomy" id="94130"/>
    <lineage>
        <taxon>Eukaryota</taxon>
        <taxon>Fungi</taxon>
        <taxon>Fungi incertae sedis</taxon>
        <taxon>Mucoromycota</taxon>
        <taxon>Glomeromycotina</taxon>
        <taxon>Glomeromycetes</taxon>
        <taxon>Glomerales</taxon>
        <taxon>Glomeraceae</taxon>
        <taxon>Rhizophagus</taxon>
    </lineage>
</organism>
<reference evidence="1" key="1">
    <citation type="submission" date="2019-10" db="EMBL/GenBank/DDBJ databases">
        <title>Conservation and host-specific expression of non-tandemly repeated heterogenous ribosome RNA gene in arbuscular mycorrhizal fungi.</title>
        <authorList>
            <person name="Maeda T."/>
            <person name="Kobayashi Y."/>
            <person name="Nakagawa T."/>
            <person name="Ezawa T."/>
            <person name="Yamaguchi K."/>
            <person name="Bino T."/>
            <person name="Nishimoto Y."/>
            <person name="Shigenobu S."/>
            <person name="Kawaguchi M."/>
        </authorList>
    </citation>
    <scope>NUCLEOTIDE SEQUENCE</scope>
    <source>
        <strain evidence="1">HR1</strain>
    </source>
</reference>
<proteinExistence type="predicted"/>
<dbReference type="SUPFAM" id="SSF81383">
    <property type="entry name" value="F-box domain"/>
    <property type="match status" value="1"/>
</dbReference>
<dbReference type="Gene3D" id="3.80.10.10">
    <property type="entry name" value="Ribonuclease Inhibitor"/>
    <property type="match status" value="1"/>
</dbReference>
<dbReference type="Proteomes" id="UP000615446">
    <property type="component" value="Unassembled WGS sequence"/>
</dbReference>
<dbReference type="OrthoDB" id="2316446at2759"/>
<name>A0A8H3KPC5_9GLOM</name>
<dbReference type="InterPro" id="IPR036047">
    <property type="entry name" value="F-box-like_dom_sf"/>
</dbReference>
<dbReference type="InterPro" id="IPR032675">
    <property type="entry name" value="LRR_dom_sf"/>
</dbReference>
<dbReference type="AlphaFoldDB" id="A0A8H3KPC5"/>
<evidence type="ECO:0000313" key="2">
    <source>
        <dbReference type="Proteomes" id="UP000615446"/>
    </source>
</evidence>
<dbReference type="EMBL" id="BLAL01000006">
    <property type="protein sequence ID" value="GES73373.1"/>
    <property type="molecule type" value="Genomic_DNA"/>
</dbReference>
<evidence type="ECO:0008006" key="3">
    <source>
        <dbReference type="Google" id="ProtNLM"/>
    </source>
</evidence>
<sequence length="485" mass="56796">MFQLPVDCLNDIIEYLENDKRTLYSCILVNRLWCEVSVRIFWRDINNYSIKIFSTLINCLPDESKKILYDNKIIISTPTTKFPTFNYASFCKVLSIRQVYIKIGSLLSRQQTISSYNLKNYYLNIVVQEIFKMFMCQISSLEQLIFFTYNPTLTFPLYSGAKDCLRNLSKLSFNSSISTELFYQLSQFCYNIQSFTLEIEEIVTNGIVDLISVQRNLKYFVMLLRHNLSINNLTNIIPLLTSKLSNTLIDLDISGGSNHLSLLFIENFSNLKELNLTFDYDECFVNFEKLQYAFFPHLQVLKITEKYPRVELLIKFLEINGKNLKEIRIGDFFGDSDNSLNLAIAKFCPSLRKLSIGIKHNELETLKMIFGSCKSLESIKIWCGGDYLNEKEALELVVKYSQNIHELIFYHLFDERIKLLPEELESFFISWTNRKPQKSISLVIVNFDSHSLNENHENMEIIKKYIKLGVVKRFKITNFDDVEYT</sequence>
<comment type="caution">
    <text evidence="1">The sequence shown here is derived from an EMBL/GenBank/DDBJ whole genome shotgun (WGS) entry which is preliminary data.</text>
</comment>